<comment type="caution">
    <text evidence="1">The sequence shown here is derived from an EMBL/GenBank/DDBJ whole genome shotgun (WGS) entry which is preliminary data.</text>
</comment>
<sequence>MHMESVMGLTVWLNCGDLVYDELSSTVVCPRVLQIRKYLALFTNP</sequence>
<accession>A0A117NGR1</accession>
<reference evidence="1" key="1">
    <citation type="journal article" date="2015" name="Genome Biol. Evol.">
        <title>Organellar Genomes of White Spruce (Picea glauca): Assembly and Annotation.</title>
        <authorList>
            <person name="Jackman S.D."/>
            <person name="Warren R.L."/>
            <person name="Gibb E.A."/>
            <person name="Vandervalk B.P."/>
            <person name="Mohamadi H."/>
            <person name="Chu J."/>
            <person name="Raymond A."/>
            <person name="Pleasance S."/>
            <person name="Coope R."/>
            <person name="Wildung M.R."/>
            <person name="Ritland C.E."/>
            <person name="Bousquet J."/>
            <person name="Jones S.J."/>
            <person name="Bohlmann J."/>
            <person name="Birol I."/>
        </authorList>
    </citation>
    <scope>NUCLEOTIDE SEQUENCE [LARGE SCALE GENOMIC DNA]</scope>
    <source>
        <tissue evidence="1">Flushing bud</tissue>
    </source>
</reference>
<geneLocation type="mitochondrion" evidence="1"/>
<name>A0A117NGR1_PICGL</name>
<dbReference type="EMBL" id="LKAM01000008">
    <property type="protein sequence ID" value="KUM47195.1"/>
    <property type="molecule type" value="Genomic_DNA"/>
</dbReference>
<evidence type="ECO:0000313" key="1">
    <source>
        <dbReference type="EMBL" id="KUM47195.1"/>
    </source>
</evidence>
<dbReference type="AlphaFoldDB" id="A0A117NGR1"/>
<gene>
    <name evidence="1" type="ORF">ABT39_MTgene6201</name>
</gene>
<organism evidence="1">
    <name type="scientific">Picea glauca</name>
    <name type="common">White spruce</name>
    <name type="synonym">Pinus glauca</name>
    <dbReference type="NCBI Taxonomy" id="3330"/>
    <lineage>
        <taxon>Eukaryota</taxon>
        <taxon>Viridiplantae</taxon>
        <taxon>Streptophyta</taxon>
        <taxon>Embryophyta</taxon>
        <taxon>Tracheophyta</taxon>
        <taxon>Spermatophyta</taxon>
        <taxon>Pinopsida</taxon>
        <taxon>Pinidae</taxon>
        <taxon>Conifers I</taxon>
        <taxon>Pinales</taxon>
        <taxon>Pinaceae</taxon>
        <taxon>Picea</taxon>
    </lineage>
</organism>
<proteinExistence type="predicted"/>
<protein>
    <submittedName>
        <fullName evidence="1">Uncharacterized protein</fullName>
    </submittedName>
</protein>
<keyword evidence="1" id="KW-0496">Mitochondrion</keyword>